<sequence>MRREIVERALGEAREQEANLVIWDRRDTFVIEPGFEVSLEDEYLRVEMEDGKAVVYVEYGHIYKLVVEREKGGRKSGPRAGFGVRVEG</sequence>
<name>A0A4R1BSY2_9ACTN</name>
<dbReference type="RefSeq" id="WP_132687207.1">
    <property type="nucleotide sequence ID" value="NZ_SKBU01000001.1"/>
</dbReference>
<gene>
    <name evidence="1" type="ORF">E0L93_00575</name>
</gene>
<accession>A0A4R1BSY2</accession>
<dbReference type="AlphaFoldDB" id="A0A4R1BSY2"/>
<protein>
    <submittedName>
        <fullName evidence="1">Uncharacterized protein</fullName>
    </submittedName>
</protein>
<comment type="caution">
    <text evidence="1">The sequence shown here is derived from an EMBL/GenBank/DDBJ whole genome shotgun (WGS) entry which is preliminary data.</text>
</comment>
<proteinExistence type="predicted"/>
<evidence type="ECO:0000313" key="2">
    <source>
        <dbReference type="Proteomes" id="UP000295244"/>
    </source>
</evidence>
<keyword evidence="2" id="KW-1185">Reference proteome</keyword>
<dbReference type="Proteomes" id="UP000295244">
    <property type="component" value="Unassembled WGS sequence"/>
</dbReference>
<organism evidence="1 2">
    <name type="scientific">Rubrobacter taiwanensis</name>
    <dbReference type="NCBI Taxonomy" id="185139"/>
    <lineage>
        <taxon>Bacteria</taxon>
        <taxon>Bacillati</taxon>
        <taxon>Actinomycetota</taxon>
        <taxon>Rubrobacteria</taxon>
        <taxon>Rubrobacterales</taxon>
        <taxon>Rubrobacteraceae</taxon>
        <taxon>Rubrobacter</taxon>
    </lineage>
</organism>
<dbReference type="OrthoDB" id="5244125at2"/>
<evidence type="ECO:0000313" key="1">
    <source>
        <dbReference type="EMBL" id="TCJ20758.1"/>
    </source>
</evidence>
<dbReference type="EMBL" id="SKBU01000001">
    <property type="protein sequence ID" value="TCJ20758.1"/>
    <property type="molecule type" value="Genomic_DNA"/>
</dbReference>
<reference evidence="1 2" key="1">
    <citation type="submission" date="2019-03" db="EMBL/GenBank/DDBJ databases">
        <title>Whole genome sequence of a novel Rubrobacter taiwanensis strain, isolated from Yellowstone National Park.</title>
        <authorList>
            <person name="Freed S."/>
            <person name="Ramaley R.F."/>
            <person name="Kyndt J.A."/>
        </authorList>
    </citation>
    <scope>NUCLEOTIDE SEQUENCE [LARGE SCALE GENOMIC DNA]</scope>
    <source>
        <strain evidence="1 2">Yellowstone</strain>
    </source>
</reference>